<name>A0A9N9P8D1_9GLOM</name>
<keyword evidence="3" id="KW-1185">Reference proteome</keyword>
<organism evidence="2 3">
    <name type="scientific">Racocetra fulgida</name>
    <dbReference type="NCBI Taxonomy" id="60492"/>
    <lineage>
        <taxon>Eukaryota</taxon>
        <taxon>Fungi</taxon>
        <taxon>Fungi incertae sedis</taxon>
        <taxon>Mucoromycota</taxon>
        <taxon>Glomeromycotina</taxon>
        <taxon>Glomeromycetes</taxon>
        <taxon>Diversisporales</taxon>
        <taxon>Gigasporaceae</taxon>
        <taxon>Racocetra</taxon>
    </lineage>
</organism>
<dbReference type="EMBL" id="CAJVPZ010070644">
    <property type="protein sequence ID" value="CAG8799963.1"/>
    <property type="molecule type" value="Genomic_DNA"/>
</dbReference>
<proteinExistence type="predicted"/>
<comment type="caution">
    <text evidence="2">The sequence shown here is derived from an EMBL/GenBank/DDBJ whole genome shotgun (WGS) entry which is preliminary data.</text>
</comment>
<evidence type="ECO:0000313" key="3">
    <source>
        <dbReference type="Proteomes" id="UP000789396"/>
    </source>
</evidence>
<feature type="compositionally biased region" description="Polar residues" evidence="1">
    <location>
        <begin position="80"/>
        <end position="94"/>
    </location>
</feature>
<protein>
    <submittedName>
        <fullName evidence="2">792_t:CDS:1</fullName>
    </submittedName>
</protein>
<sequence>EHRYRMSSSSNAIISTIKEYIDQTMSAHMDLINKINKRIEASLNQQKQKDRPNNNNDFGQQGNCPLTPILNNLLININDPSQQNGKDTMSITKSHVNKAIKIRSMTQ</sequence>
<gene>
    <name evidence="2" type="ORF">RFULGI_LOCUS17622</name>
</gene>
<feature type="region of interest" description="Disordered" evidence="1">
    <location>
        <begin position="42"/>
        <end position="64"/>
    </location>
</feature>
<feature type="non-terminal residue" evidence="2">
    <location>
        <position position="1"/>
    </location>
</feature>
<evidence type="ECO:0000313" key="2">
    <source>
        <dbReference type="EMBL" id="CAG8799963.1"/>
    </source>
</evidence>
<feature type="compositionally biased region" description="Polar residues" evidence="1">
    <location>
        <begin position="53"/>
        <end position="64"/>
    </location>
</feature>
<dbReference type="AlphaFoldDB" id="A0A9N9P8D1"/>
<reference evidence="2" key="1">
    <citation type="submission" date="2021-06" db="EMBL/GenBank/DDBJ databases">
        <authorList>
            <person name="Kallberg Y."/>
            <person name="Tangrot J."/>
            <person name="Rosling A."/>
        </authorList>
    </citation>
    <scope>NUCLEOTIDE SEQUENCE</scope>
    <source>
        <strain evidence="2">IN212</strain>
    </source>
</reference>
<feature type="region of interest" description="Disordered" evidence="1">
    <location>
        <begin position="80"/>
        <end position="107"/>
    </location>
</feature>
<accession>A0A9N9P8D1</accession>
<dbReference type="Proteomes" id="UP000789396">
    <property type="component" value="Unassembled WGS sequence"/>
</dbReference>
<evidence type="ECO:0000256" key="1">
    <source>
        <dbReference type="SAM" id="MobiDB-lite"/>
    </source>
</evidence>
<dbReference type="OrthoDB" id="2446030at2759"/>
<feature type="non-terminal residue" evidence="2">
    <location>
        <position position="107"/>
    </location>
</feature>